<organism evidence="2 3">
    <name type="scientific">Actinobacillus ureae ATCC 25976</name>
    <dbReference type="NCBI Taxonomy" id="887324"/>
    <lineage>
        <taxon>Bacteria</taxon>
        <taxon>Pseudomonadati</taxon>
        <taxon>Pseudomonadota</taxon>
        <taxon>Gammaproteobacteria</taxon>
        <taxon>Pasteurellales</taxon>
        <taxon>Pasteurellaceae</taxon>
        <taxon>Actinobacillus</taxon>
    </lineage>
</organism>
<name>E8KJX4_9PAST</name>
<dbReference type="InterPro" id="IPR003709">
    <property type="entry name" value="VanY-like_core_dom"/>
</dbReference>
<evidence type="ECO:0000259" key="1">
    <source>
        <dbReference type="Pfam" id="PF02557"/>
    </source>
</evidence>
<dbReference type="InterPro" id="IPR009045">
    <property type="entry name" value="Zn_M74/Hedgehog-like"/>
</dbReference>
<evidence type="ECO:0000313" key="3">
    <source>
        <dbReference type="Proteomes" id="UP000005467"/>
    </source>
</evidence>
<evidence type="ECO:0000313" key="2">
    <source>
        <dbReference type="EMBL" id="EFX90802.1"/>
    </source>
</evidence>
<dbReference type="GO" id="GO:0004180">
    <property type="term" value="F:carboxypeptidase activity"/>
    <property type="evidence" value="ECO:0007669"/>
    <property type="project" value="UniProtKB-KW"/>
</dbReference>
<keyword evidence="2" id="KW-0121">Carboxypeptidase</keyword>
<sequence>MIANLEQILTGKTREHLVPLPNPLSDKHFLQAGVVDAFLALQQAAKEAGFNLQPASTYRDFERQMLIWNAKFNGERKVHDDSGCAIDMAKLDDLHKIQAMMRWSAVPGSSRHHWGTEIDIFDPDLLPEGQNLQLEPWEYQTGGYFAPLAEWLHHNAEYFGFYFPFNGVNNIKVGYEPWHISYRPISAEYEKLFSHEILQKSWQNEPLAGKSCLLEHFNQLFS</sequence>
<dbReference type="SUPFAM" id="SSF55166">
    <property type="entry name" value="Hedgehog/DD-peptidase"/>
    <property type="match status" value="1"/>
</dbReference>
<keyword evidence="2" id="KW-0378">Hydrolase</keyword>
<feature type="domain" description="D-alanyl-D-alanine carboxypeptidase-like core" evidence="1">
    <location>
        <begin position="28"/>
        <end position="184"/>
    </location>
</feature>
<keyword evidence="2" id="KW-0645">Protease</keyword>
<dbReference type="Gene3D" id="3.30.1380.10">
    <property type="match status" value="1"/>
</dbReference>
<dbReference type="RefSeq" id="WP_005624733.1">
    <property type="nucleotide sequence ID" value="NZ_GL831081.1"/>
</dbReference>
<gene>
    <name evidence="2" type="ORF">HMPREF0027_2135</name>
</gene>
<comment type="caution">
    <text evidence="2">The sequence shown here is derived from an EMBL/GenBank/DDBJ whole genome shotgun (WGS) entry which is preliminary data.</text>
</comment>
<dbReference type="AlphaFoldDB" id="E8KJX4"/>
<dbReference type="GO" id="GO:0006508">
    <property type="term" value="P:proteolysis"/>
    <property type="evidence" value="ECO:0007669"/>
    <property type="project" value="InterPro"/>
</dbReference>
<accession>E8KJX4</accession>
<keyword evidence="3" id="KW-1185">Reference proteome</keyword>
<protein>
    <submittedName>
        <fullName evidence="2">Serine-type D-Ala-D-Ala carboxypeptidase</fullName>
    </submittedName>
</protein>
<dbReference type="InterPro" id="IPR052179">
    <property type="entry name" value="DD-CPase-like"/>
</dbReference>
<reference evidence="2 3" key="1">
    <citation type="submission" date="2011-01" db="EMBL/GenBank/DDBJ databases">
        <authorList>
            <person name="Muzny D."/>
            <person name="Qin X."/>
            <person name="Deng J."/>
            <person name="Jiang H."/>
            <person name="Liu Y."/>
            <person name="Qu J."/>
            <person name="Song X.-Z."/>
            <person name="Zhang L."/>
            <person name="Thornton R."/>
            <person name="Coyle M."/>
            <person name="Francisco L."/>
            <person name="Jackson L."/>
            <person name="Javaid M."/>
            <person name="Korchina V."/>
            <person name="Kovar C."/>
            <person name="Mata R."/>
            <person name="Mathew T."/>
            <person name="Ngo R."/>
            <person name="Nguyen L."/>
            <person name="Nguyen N."/>
            <person name="Okwuonu G."/>
            <person name="Ongeri F."/>
            <person name="Pham C."/>
            <person name="Simmons D."/>
            <person name="Wilczek-Boney K."/>
            <person name="Hale W."/>
            <person name="Jakkamsetti A."/>
            <person name="Pham P."/>
            <person name="Ruth R."/>
            <person name="San Lucas F."/>
            <person name="Warren J."/>
            <person name="Zhang J."/>
            <person name="Zhao Z."/>
            <person name="Zhou C."/>
            <person name="Zhu D."/>
            <person name="Lee S."/>
            <person name="Bess C."/>
            <person name="Blankenburg K."/>
            <person name="Forbes L."/>
            <person name="Fu Q."/>
            <person name="Gubbala S."/>
            <person name="Hirani K."/>
            <person name="Jayaseelan J.C."/>
            <person name="Lara F."/>
            <person name="Munidasa M."/>
            <person name="Palculict T."/>
            <person name="Patil S."/>
            <person name="Pu L.-L."/>
            <person name="Saada N."/>
            <person name="Tang L."/>
            <person name="Weissenberger G."/>
            <person name="Zhu Y."/>
            <person name="Hemphill L."/>
            <person name="Shang Y."/>
            <person name="Youmans B."/>
            <person name="Ayvaz T."/>
            <person name="Ross M."/>
            <person name="Santibanez J."/>
            <person name="Aqrawi P."/>
            <person name="Gross S."/>
            <person name="Joshi V."/>
            <person name="Fowler G."/>
            <person name="Nazareth L."/>
            <person name="Reid J."/>
            <person name="Worley K."/>
            <person name="Petrosino J."/>
            <person name="Highlander S."/>
            <person name="Gibbs R."/>
        </authorList>
    </citation>
    <scope>NUCLEOTIDE SEQUENCE [LARGE SCALE GENOMIC DNA]</scope>
    <source>
        <strain evidence="2 3">ATCC 25976</strain>
    </source>
</reference>
<dbReference type="Proteomes" id="UP000005467">
    <property type="component" value="Unassembled WGS sequence"/>
</dbReference>
<proteinExistence type="predicted"/>
<dbReference type="EMBL" id="AEVG01000137">
    <property type="protein sequence ID" value="EFX90802.1"/>
    <property type="molecule type" value="Genomic_DNA"/>
</dbReference>
<dbReference type="HOGENOM" id="CLU_081855_0_0_6"/>
<dbReference type="PANTHER" id="PTHR34385:SF1">
    <property type="entry name" value="PEPTIDOGLYCAN L-ALANYL-D-GLUTAMATE ENDOPEPTIDASE CWLK"/>
    <property type="match status" value="1"/>
</dbReference>
<dbReference type="CDD" id="cd14847">
    <property type="entry name" value="DD-carboxypeptidase_like"/>
    <property type="match status" value="1"/>
</dbReference>
<dbReference type="Pfam" id="PF02557">
    <property type="entry name" value="VanY"/>
    <property type="match status" value="1"/>
</dbReference>
<dbReference type="PANTHER" id="PTHR34385">
    <property type="entry name" value="D-ALANYL-D-ALANINE CARBOXYPEPTIDASE"/>
    <property type="match status" value="1"/>
</dbReference>